<dbReference type="Pfam" id="PF00927">
    <property type="entry name" value="Transglut_C"/>
    <property type="match status" value="2"/>
</dbReference>
<dbReference type="SUPFAM" id="SSF49309">
    <property type="entry name" value="Transglutaminase, two C-terminal domains"/>
    <property type="match status" value="2"/>
</dbReference>
<dbReference type="GeneTree" id="ENSGT01050000244866"/>
<dbReference type="OrthoDB" id="437511at2759"/>
<comment type="cofactor">
    <cofactor evidence="8">
        <name>Ca(2+)</name>
        <dbReference type="ChEBI" id="CHEBI:29108"/>
    </cofactor>
    <text evidence="8">Binds 1 Ca(2+) ion per subunit.</text>
</comment>
<evidence type="ECO:0000256" key="5">
    <source>
        <dbReference type="ARBA" id="ARBA00023315"/>
    </source>
</evidence>
<dbReference type="FunFam" id="2.60.40.10:FF:000090">
    <property type="entry name" value="Protein-glutamine gamma-glutamyltransferase 2"/>
    <property type="match status" value="1"/>
</dbReference>
<feature type="compositionally biased region" description="Polar residues" evidence="9">
    <location>
        <begin position="488"/>
        <end position="508"/>
    </location>
</feature>
<dbReference type="InterPro" id="IPR008958">
    <property type="entry name" value="Transglutaminase_C"/>
</dbReference>
<evidence type="ECO:0000313" key="11">
    <source>
        <dbReference type="Ensembl" id="ENSLLEP00000047249.1"/>
    </source>
</evidence>
<keyword evidence="3 8" id="KW-0479">Metal-binding</keyword>
<evidence type="ECO:0000256" key="2">
    <source>
        <dbReference type="ARBA" id="ARBA00022679"/>
    </source>
</evidence>
<dbReference type="FunFam" id="3.90.260.10:FF:000001">
    <property type="entry name" value="Protein-glutamine gamma-glutamyltransferase 2"/>
    <property type="match status" value="1"/>
</dbReference>
<dbReference type="EC" id="2.3.2.13" evidence="6"/>
<feature type="active site" evidence="7">
    <location>
        <position position="365"/>
    </location>
</feature>
<dbReference type="InterPro" id="IPR036238">
    <property type="entry name" value="Transglutaminase_C_sf"/>
</dbReference>
<gene>
    <name evidence="11" type="primary">TGM5</name>
</gene>
<feature type="binding site" evidence="8">
    <location>
        <position position="453"/>
    </location>
    <ligand>
        <name>Ca(2+)</name>
        <dbReference type="ChEBI" id="CHEBI:29108"/>
    </ligand>
</feature>
<dbReference type="InterPro" id="IPR002931">
    <property type="entry name" value="Transglutaminase-like"/>
</dbReference>
<dbReference type="InterPro" id="IPR001102">
    <property type="entry name" value="Transglutaminase_N"/>
</dbReference>
<feature type="binding site" evidence="8">
    <location>
        <position position="407"/>
    </location>
    <ligand>
        <name>Ca(2+)</name>
        <dbReference type="ChEBI" id="CHEBI:29108"/>
    </ligand>
</feature>
<keyword evidence="2" id="KW-0808">Transferase</keyword>
<accession>A0A8C5R5Y7</accession>
<dbReference type="Gene3D" id="3.90.260.10">
    <property type="entry name" value="Transglutaminase-like"/>
    <property type="match status" value="1"/>
</dbReference>
<dbReference type="InterPro" id="IPR036985">
    <property type="entry name" value="Transglutaminase-like_sf"/>
</dbReference>
<reference evidence="11" key="2">
    <citation type="submission" date="2025-09" db="UniProtKB">
        <authorList>
            <consortium name="Ensembl"/>
        </authorList>
    </citation>
    <scope>IDENTIFICATION</scope>
</reference>
<proteinExistence type="inferred from homology"/>
<evidence type="ECO:0000256" key="7">
    <source>
        <dbReference type="PIRSR" id="PIRSR000459-1"/>
    </source>
</evidence>
<evidence type="ECO:0000256" key="6">
    <source>
        <dbReference type="ARBA" id="ARBA00024222"/>
    </source>
</evidence>
<evidence type="ECO:0000259" key="10">
    <source>
        <dbReference type="SMART" id="SM00460"/>
    </source>
</evidence>
<dbReference type="AlphaFoldDB" id="A0A8C5R5Y7"/>
<dbReference type="PANTHER" id="PTHR11590">
    <property type="entry name" value="PROTEIN-GLUTAMINE GAMMA-GLUTAMYLTRANSFERASE"/>
    <property type="match status" value="1"/>
</dbReference>
<dbReference type="SUPFAM" id="SSF81296">
    <property type="entry name" value="E set domains"/>
    <property type="match status" value="1"/>
</dbReference>
<sequence length="738" mass="83235">MYNPYAEGNQALEISFSDFHAKTNNVVHRTHEISDRRLIARRGQVFSISLHFKTRGFQKGDAIIFIAETGPWPDEASGTRAVFPLTKAVNKKTWCATMEGNNFESMAIAMSSSPNAIIGQYMLKIQITTGSKSTTYQLGAFTLLFNPWCAEDEVYMENEAQRQEYVMNDYGFVYQGNRNWITPCPWNFGQFEDDILDIILKILDKSLNYLEDAFKDLSNRNRAVYVSRVLCAMVNSNDDRGVVQGNWDEDNKSGVSPSSWNGSTAILRQWYKNDCQPVKYGQCWVFAAVMCTVMRGLGIPTRVITNFDSAHDTNDNLIIDEYYDTAGKKLPKNSGDSIWNFHVWCECWMARRDLPLGYGGWQVLDPTPQETSDGIYCCGPTSVKAIKAGDVHLDYDGPFVFSMVNADCVSWMMYGKKREKLLCDPRLVGNCISTKYVGRDDREDVTHQYKYEEGSMEERKVFQKAISQMGNNHLMLAPQGDGHPADTNGFSANGTSAEQSRRSVSGTENGAADTNEPLNMPISNAKLYLKFKLTESPQFGQTVSLALLATNLITVSKTLKLSLGAQTVRHNGTETVQFWKESMYVDLGPREEKMILLKIPYAKYGPYLRDNCLMRVTAAGEQNITWEKLLVQKDINLALPQILLNFPESPEVNKPCKVQLTFSNPLNAEIQDCHLFIEGSGLLKTQLKLQLGSMKPREKSVLEFQVVPCKVGFKQLQVNFSSNKFRVIKGYKTVLVKP</sequence>
<dbReference type="PANTHER" id="PTHR11590:SF38">
    <property type="entry name" value="PROTEIN-GLUTAMINE GAMMA-GLUTAMYLTRANSFERASE 5"/>
    <property type="match status" value="1"/>
</dbReference>
<dbReference type="InterPro" id="IPR038765">
    <property type="entry name" value="Papain-like_cys_pep_sf"/>
</dbReference>
<dbReference type="Proteomes" id="UP000694569">
    <property type="component" value="Unplaced"/>
</dbReference>
<evidence type="ECO:0000256" key="3">
    <source>
        <dbReference type="ARBA" id="ARBA00022723"/>
    </source>
</evidence>
<dbReference type="InterPro" id="IPR014756">
    <property type="entry name" value="Ig_E-set"/>
</dbReference>
<dbReference type="PROSITE" id="PS00547">
    <property type="entry name" value="TRANSGLUTAMINASES"/>
    <property type="match status" value="1"/>
</dbReference>
<organism evidence="11 12">
    <name type="scientific">Leptobrachium leishanense</name>
    <name type="common">Leishan spiny toad</name>
    <dbReference type="NCBI Taxonomy" id="445787"/>
    <lineage>
        <taxon>Eukaryota</taxon>
        <taxon>Metazoa</taxon>
        <taxon>Chordata</taxon>
        <taxon>Craniata</taxon>
        <taxon>Vertebrata</taxon>
        <taxon>Euteleostomi</taxon>
        <taxon>Amphibia</taxon>
        <taxon>Batrachia</taxon>
        <taxon>Anura</taxon>
        <taxon>Pelobatoidea</taxon>
        <taxon>Megophryidae</taxon>
        <taxon>Leptobrachium</taxon>
    </lineage>
</organism>
<dbReference type="Pfam" id="PF00868">
    <property type="entry name" value="Transglut_N"/>
    <property type="match status" value="1"/>
</dbReference>
<dbReference type="SMART" id="SM00460">
    <property type="entry name" value="TGc"/>
    <property type="match status" value="1"/>
</dbReference>
<dbReference type="FunFam" id="2.60.40.10:FF:000278">
    <property type="entry name" value="Protein-glutamine gamma-glutamyltransferase 2"/>
    <property type="match status" value="1"/>
</dbReference>
<dbReference type="GO" id="GO:0046872">
    <property type="term" value="F:metal ion binding"/>
    <property type="evidence" value="ECO:0007669"/>
    <property type="project" value="UniProtKB-KW"/>
</dbReference>
<feature type="region of interest" description="Disordered" evidence="9">
    <location>
        <begin position="476"/>
        <end position="517"/>
    </location>
</feature>
<dbReference type="InterPro" id="IPR013783">
    <property type="entry name" value="Ig-like_fold"/>
</dbReference>
<dbReference type="GO" id="GO:0003810">
    <property type="term" value="F:protein-glutamine gamma-glutamyltransferase activity"/>
    <property type="evidence" value="ECO:0007669"/>
    <property type="project" value="UniProtKB-EC"/>
</dbReference>
<dbReference type="Ensembl" id="ENSLLET00000049107.1">
    <property type="protein sequence ID" value="ENSLLEP00000047249.1"/>
    <property type="gene ID" value="ENSLLEG00000029836.1"/>
</dbReference>
<name>A0A8C5R5Y7_9ANUR</name>
<feature type="active site" evidence="7">
    <location>
        <position position="342"/>
    </location>
</feature>
<dbReference type="SUPFAM" id="SSF54001">
    <property type="entry name" value="Cysteine proteinases"/>
    <property type="match status" value="1"/>
</dbReference>
<evidence type="ECO:0000256" key="9">
    <source>
        <dbReference type="SAM" id="MobiDB-lite"/>
    </source>
</evidence>
<keyword evidence="4 8" id="KW-0106">Calcium</keyword>
<dbReference type="InterPro" id="IPR013808">
    <property type="entry name" value="Transglutaminase_AS"/>
</dbReference>
<dbReference type="InterPro" id="IPR023608">
    <property type="entry name" value="Transglutaminase_animal"/>
</dbReference>
<evidence type="ECO:0000256" key="4">
    <source>
        <dbReference type="ARBA" id="ARBA00022837"/>
    </source>
</evidence>
<feature type="active site" evidence="7">
    <location>
        <position position="283"/>
    </location>
</feature>
<evidence type="ECO:0000256" key="8">
    <source>
        <dbReference type="PIRSR" id="PIRSR000459-2"/>
    </source>
</evidence>
<dbReference type="Pfam" id="PF01841">
    <property type="entry name" value="Transglut_core"/>
    <property type="match status" value="1"/>
</dbReference>
<keyword evidence="5" id="KW-0012">Acyltransferase</keyword>
<feature type="binding site" evidence="8">
    <location>
        <position position="458"/>
    </location>
    <ligand>
        <name>Ca(2+)</name>
        <dbReference type="ChEBI" id="CHEBI:29108"/>
    </ligand>
</feature>
<dbReference type="InterPro" id="IPR050779">
    <property type="entry name" value="Transglutaminase"/>
</dbReference>
<dbReference type="PIRSF" id="PIRSF000459">
    <property type="entry name" value="TGM_EBP42"/>
    <property type="match status" value="1"/>
</dbReference>
<feature type="domain" description="Transglutaminase-like" evidence="10">
    <location>
        <begin position="275"/>
        <end position="368"/>
    </location>
</feature>
<dbReference type="Gene3D" id="2.60.40.10">
    <property type="entry name" value="Immunoglobulins"/>
    <property type="match status" value="3"/>
</dbReference>
<keyword evidence="12" id="KW-1185">Reference proteome</keyword>
<feature type="binding site" evidence="8">
    <location>
        <position position="405"/>
    </location>
    <ligand>
        <name>Ca(2+)</name>
        <dbReference type="ChEBI" id="CHEBI:29108"/>
    </ligand>
</feature>
<reference evidence="11" key="1">
    <citation type="submission" date="2025-08" db="UniProtKB">
        <authorList>
            <consortium name="Ensembl"/>
        </authorList>
    </citation>
    <scope>IDENTIFICATION</scope>
</reference>
<evidence type="ECO:0000256" key="1">
    <source>
        <dbReference type="ARBA" id="ARBA00005968"/>
    </source>
</evidence>
<evidence type="ECO:0000313" key="12">
    <source>
        <dbReference type="Proteomes" id="UP000694569"/>
    </source>
</evidence>
<protein>
    <recommendedName>
        <fullName evidence="6">protein-glutamine gamma-glutamyltransferase</fullName>
        <ecNumber evidence="6">2.3.2.13</ecNumber>
    </recommendedName>
</protein>
<comment type="similarity">
    <text evidence="1">Belongs to the transglutaminase superfamily. Transglutaminase family.</text>
</comment>